<comment type="subcellular location">
    <subcellularLocation>
        <location evidence="1 7">Cell membrane</location>
        <topology evidence="1 7">Multi-pass membrane protein</topology>
    </subcellularLocation>
</comment>
<feature type="transmembrane region" description="Helical" evidence="7">
    <location>
        <begin position="91"/>
        <end position="113"/>
    </location>
</feature>
<dbReference type="InterPro" id="IPR035906">
    <property type="entry name" value="MetI-like_sf"/>
</dbReference>
<dbReference type="Proteomes" id="UP001652445">
    <property type="component" value="Unassembled WGS sequence"/>
</dbReference>
<evidence type="ECO:0000256" key="6">
    <source>
        <dbReference type="ARBA" id="ARBA00023136"/>
    </source>
</evidence>
<dbReference type="InterPro" id="IPR051393">
    <property type="entry name" value="ABC_transporter_permease"/>
</dbReference>
<evidence type="ECO:0000313" key="10">
    <source>
        <dbReference type="Proteomes" id="UP001652445"/>
    </source>
</evidence>
<protein>
    <submittedName>
        <fullName evidence="9">Sugar ABC transporter permease</fullName>
    </submittedName>
</protein>
<dbReference type="EMBL" id="JAOQIO010000069">
    <property type="protein sequence ID" value="MCU6793950.1"/>
    <property type="molecule type" value="Genomic_DNA"/>
</dbReference>
<feature type="transmembrane region" description="Helical" evidence="7">
    <location>
        <begin position="125"/>
        <end position="146"/>
    </location>
</feature>
<feature type="domain" description="ABC transmembrane type-1" evidence="8">
    <location>
        <begin position="87"/>
        <end position="301"/>
    </location>
</feature>
<dbReference type="SUPFAM" id="SSF161098">
    <property type="entry name" value="MetI-like"/>
    <property type="match status" value="1"/>
</dbReference>
<evidence type="ECO:0000256" key="2">
    <source>
        <dbReference type="ARBA" id="ARBA00022448"/>
    </source>
</evidence>
<name>A0ABT2UH33_9BACL</name>
<keyword evidence="5 7" id="KW-1133">Transmembrane helix</keyword>
<dbReference type="PANTHER" id="PTHR30193">
    <property type="entry name" value="ABC TRANSPORTER PERMEASE PROTEIN"/>
    <property type="match status" value="1"/>
</dbReference>
<evidence type="ECO:0000313" key="9">
    <source>
        <dbReference type="EMBL" id="MCU6793950.1"/>
    </source>
</evidence>
<dbReference type="PANTHER" id="PTHR30193:SF37">
    <property type="entry name" value="INNER MEMBRANE ABC TRANSPORTER PERMEASE PROTEIN YCJO"/>
    <property type="match status" value="1"/>
</dbReference>
<keyword evidence="10" id="KW-1185">Reference proteome</keyword>
<keyword evidence="3" id="KW-1003">Cell membrane</keyword>
<evidence type="ECO:0000256" key="4">
    <source>
        <dbReference type="ARBA" id="ARBA00022692"/>
    </source>
</evidence>
<feature type="transmembrane region" description="Helical" evidence="7">
    <location>
        <begin position="152"/>
        <end position="169"/>
    </location>
</feature>
<proteinExistence type="inferred from homology"/>
<dbReference type="CDD" id="cd06261">
    <property type="entry name" value="TM_PBP2"/>
    <property type="match status" value="1"/>
</dbReference>
<evidence type="ECO:0000256" key="1">
    <source>
        <dbReference type="ARBA" id="ARBA00004651"/>
    </source>
</evidence>
<gene>
    <name evidence="9" type="ORF">OB236_17745</name>
</gene>
<keyword evidence="4 7" id="KW-0812">Transmembrane</keyword>
<feature type="transmembrane region" description="Helical" evidence="7">
    <location>
        <begin position="26"/>
        <end position="52"/>
    </location>
</feature>
<organism evidence="9 10">
    <name type="scientific">Paenibacillus baimaensis</name>
    <dbReference type="NCBI Taxonomy" id="2982185"/>
    <lineage>
        <taxon>Bacteria</taxon>
        <taxon>Bacillati</taxon>
        <taxon>Bacillota</taxon>
        <taxon>Bacilli</taxon>
        <taxon>Bacillales</taxon>
        <taxon>Paenibacillaceae</taxon>
        <taxon>Paenibacillus</taxon>
    </lineage>
</organism>
<feature type="transmembrane region" description="Helical" evidence="7">
    <location>
        <begin position="251"/>
        <end position="270"/>
    </location>
</feature>
<dbReference type="PROSITE" id="PS50928">
    <property type="entry name" value="ABC_TM1"/>
    <property type="match status" value="1"/>
</dbReference>
<comment type="caution">
    <text evidence="9">The sequence shown here is derived from an EMBL/GenBank/DDBJ whole genome shotgun (WGS) entry which is preliminary data.</text>
</comment>
<evidence type="ECO:0000256" key="5">
    <source>
        <dbReference type="ARBA" id="ARBA00022989"/>
    </source>
</evidence>
<evidence type="ECO:0000259" key="8">
    <source>
        <dbReference type="PROSITE" id="PS50928"/>
    </source>
</evidence>
<evidence type="ECO:0000256" key="3">
    <source>
        <dbReference type="ARBA" id="ARBA00022475"/>
    </source>
</evidence>
<comment type="similarity">
    <text evidence="7">Belongs to the binding-protein-dependent transport system permease family.</text>
</comment>
<accession>A0ABT2UH33</accession>
<dbReference type="RefSeq" id="WP_262685175.1">
    <property type="nucleotide sequence ID" value="NZ_JAOQIO010000069.1"/>
</dbReference>
<evidence type="ECO:0000256" key="7">
    <source>
        <dbReference type="RuleBase" id="RU363032"/>
    </source>
</evidence>
<dbReference type="InterPro" id="IPR000515">
    <property type="entry name" value="MetI-like"/>
</dbReference>
<reference evidence="9 10" key="1">
    <citation type="submission" date="2022-09" db="EMBL/GenBank/DDBJ databases">
        <authorList>
            <person name="Han X.L."/>
            <person name="Wang Q."/>
            <person name="Lu T."/>
        </authorList>
    </citation>
    <scope>NUCLEOTIDE SEQUENCE [LARGE SCALE GENOMIC DNA]</scope>
    <source>
        <strain evidence="9 10">WQ 127069</strain>
    </source>
</reference>
<sequence length="311" mass="33932">MNTSHNGAIDMKKLSRSSLNSGKVNYLAGFLILPAAAVVFIAMIVPLFYALVMSLYDYKLGQEAAGTFVFLDNYIRFFKDEVALQSLWNTLLFTAMALTLELALGIGISIFLLGLPMKMANFFRALFTMPLLISHVIVGLIWRYMYDPTYGIVYYVLGLFGLDSHFGGLQTTGWALFSIVLADAWHATPFIMLVVSAGLTSIPNDLYEAAKIDGAGPFRTMVNITLPLLSKVIVVVLLIRGTDAFRVFDIIFALTGGGPANSTSSLSIYAFKQAYENNEMGYAMAVSVLTLVGLILLFGSLMKNSAAGKED</sequence>
<keyword evidence="2 7" id="KW-0813">Transport</keyword>
<feature type="transmembrane region" description="Helical" evidence="7">
    <location>
        <begin position="176"/>
        <end position="200"/>
    </location>
</feature>
<dbReference type="Pfam" id="PF00528">
    <property type="entry name" value="BPD_transp_1"/>
    <property type="match status" value="1"/>
</dbReference>
<keyword evidence="6 7" id="KW-0472">Membrane</keyword>
<dbReference type="Gene3D" id="1.10.3720.10">
    <property type="entry name" value="MetI-like"/>
    <property type="match status" value="1"/>
</dbReference>
<feature type="transmembrane region" description="Helical" evidence="7">
    <location>
        <begin position="282"/>
        <end position="302"/>
    </location>
</feature>
<feature type="transmembrane region" description="Helical" evidence="7">
    <location>
        <begin position="220"/>
        <end position="239"/>
    </location>
</feature>